<keyword evidence="8" id="KW-1185">Reference proteome</keyword>
<evidence type="ECO:0000256" key="4">
    <source>
        <dbReference type="ARBA" id="ARBA00023002"/>
    </source>
</evidence>
<reference evidence="7 8" key="1">
    <citation type="journal article" date="2021" name="BMC Genomics">
        <title>Datura genome reveals duplications of psychoactive alkaloid biosynthetic genes and high mutation rate following tissue culture.</title>
        <authorList>
            <person name="Rajewski A."/>
            <person name="Carter-House D."/>
            <person name="Stajich J."/>
            <person name="Litt A."/>
        </authorList>
    </citation>
    <scope>NUCLEOTIDE SEQUENCE [LARGE SCALE GENOMIC DNA]</scope>
    <source>
        <strain evidence="7">AR-01</strain>
    </source>
</reference>
<dbReference type="Pfam" id="PF02913">
    <property type="entry name" value="FAD-oxidase_C"/>
    <property type="match status" value="1"/>
</dbReference>
<comment type="caution">
    <text evidence="7">The sequence shown here is derived from an EMBL/GenBank/DDBJ whole genome shotgun (WGS) entry which is preliminary data.</text>
</comment>
<dbReference type="PANTHER" id="PTHR11748">
    <property type="entry name" value="D-LACTATE DEHYDROGENASE"/>
    <property type="match status" value="1"/>
</dbReference>
<evidence type="ECO:0000313" key="7">
    <source>
        <dbReference type="EMBL" id="MCE0481997.1"/>
    </source>
</evidence>
<evidence type="ECO:0000256" key="3">
    <source>
        <dbReference type="ARBA" id="ARBA00022827"/>
    </source>
</evidence>
<keyword evidence="4" id="KW-0560">Oxidoreductase</keyword>
<organism evidence="7 8">
    <name type="scientific">Datura stramonium</name>
    <name type="common">Jimsonweed</name>
    <name type="synonym">Common thornapple</name>
    <dbReference type="NCBI Taxonomy" id="4076"/>
    <lineage>
        <taxon>Eukaryota</taxon>
        <taxon>Viridiplantae</taxon>
        <taxon>Streptophyta</taxon>
        <taxon>Embryophyta</taxon>
        <taxon>Tracheophyta</taxon>
        <taxon>Spermatophyta</taxon>
        <taxon>Magnoliopsida</taxon>
        <taxon>eudicotyledons</taxon>
        <taxon>Gunneridae</taxon>
        <taxon>Pentapetalae</taxon>
        <taxon>asterids</taxon>
        <taxon>lamiids</taxon>
        <taxon>Solanales</taxon>
        <taxon>Solanaceae</taxon>
        <taxon>Solanoideae</taxon>
        <taxon>Datureae</taxon>
        <taxon>Datura</taxon>
    </lineage>
</organism>
<dbReference type="InterPro" id="IPR004113">
    <property type="entry name" value="FAD-bd_oxidored_4_C"/>
</dbReference>
<dbReference type="EMBL" id="JACEIK010005671">
    <property type="protein sequence ID" value="MCE0481997.1"/>
    <property type="molecule type" value="Genomic_DNA"/>
</dbReference>
<dbReference type="PANTHER" id="PTHR11748:SF111">
    <property type="entry name" value="D-LACTATE DEHYDROGENASE, MITOCHONDRIAL-RELATED"/>
    <property type="match status" value="1"/>
</dbReference>
<feature type="domain" description="FAD-binding oxidoreductase/transferase type 4 C-terminal" evidence="6">
    <location>
        <begin position="129"/>
        <end position="169"/>
    </location>
</feature>
<accession>A0ABS8VPA5</accession>
<dbReference type="InterPro" id="IPR016171">
    <property type="entry name" value="Vanillyl_alc_oxidase_C-sub2"/>
</dbReference>
<protein>
    <recommendedName>
        <fullName evidence="6">FAD-binding oxidoreductase/transferase type 4 C-terminal domain-containing protein</fullName>
    </recommendedName>
</protein>
<name>A0ABS8VPA5_DATST</name>
<dbReference type="Proteomes" id="UP000823775">
    <property type="component" value="Unassembled WGS sequence"/>
</dbReference>
<proteinExistence type="predicted"/>
<keyword evidence="2" id="KW-0285">Flavoprotein</keyword>
<feature type="region of interest" description="Disordered" evidence="5">
    <location>
        <begin position="1"/>
        <end position="54"/>
    </location>
</feature>
<evidence type="ECO:0000259" key="6">
    <source>
        <dbReference type="Pfam" id="PF02913"/>
    </source>
</evidence>
<comment type="cofactor">
    <cofactor evidence="1">
        <name>FAD</name>
        <dbReference type="ChEBI" id="CHEBI:57692"/>
    </cofactor>
</comment>
<keyword evidence="3" id="KW-0274">FAD</keyword>
<sequence>MSLSLISNPAKRYAVEDRARPYKQKPPKVFPTNTGSNPLQHPHHAKPNRDYGSGAQMRIDSTSDTITELEIPTLSESSQPRLSPVYVTDCNGVRNANESVNLVSSQYFKRCPLCVFFDYRMHEAPRHWEHGIGTGKMKYLEKELGIENLRTMKRIKDALDPNNIMNPSKPTTHVFFEIAALK</sequence>
<dbReference type="SUPFAM" id="SSF55103">
    <property type="entry name" value="FAD-linked oxidases, C-terminal domain"/>
    <property type="match status" value="1"/>
</dbReference>
<evidence type="ECO:0000256" key="1">
    <source>
        <dbReference type="ARBA" id="ARBA00001974"/>
    </source>
</evidence>
<evidence type="ECO:0000256" key="5">
    <source>
        <dbReference type="SAM" id="MobiDB-lite"/>
    </source>
</evidence>
<dbReference type="Gene3D" id="1.10.45.10">
    <property type="entry name" value="Vanillyl-alcohol Oxidase, Chain A, domain 4"/>
    <property type="match status" value="1"/>
</dbReference>
<evidence type="ECO:0000256" key="2">
    <source>
        <dbReference type="ARBA" id="ARBA00022630"/>
    </source>
</evidence>
<evidence type="ECO:0000313" key="8">
    <source>
        <dbReference type="Proteomes" id="UP000823775"/>
    </source>
</evidence>
<gene>
    <name evidence="7" type="ORF">HAX54_040297</name>
</gene>
<dbReference type="InterPro" id="IPR016164">
    <property type="entry name" value="FAD-linked_Oxase-like_C"/>
</dbReference>